<dbReference type="GO" id="GO:0005829">
    <property type="term" value="C:cytosol"/>
    <property type="evidence" value="ECO:0000318"/>
    <property type="project" value="GO_Central"/>
</dbReference>
<dbReference type="InterPro" id="IPR045115">
    <property type="entry name" value="BOL2"/>
</dbReference>
<keyword evidence="3" id="KW-1185">Reference proteome</keyword>
<dbReference type="GO" id="GO:0005634">
    <property type="term" value="C:nucleus"/>
    <property type="evidence" value="ECO:0000318"/>
    <property type="project" value="GO_Central"/>
</dbReference>
<dbReference type="PIRSF" id="PIRSF003113">
    <property type="entry name" value="BolA"/>
    <property type="match status" value="1"/>
</dbReference>
<reference evidence="2" key="2">
    <citation type="journal article" date="2008" name="Genome Biol.">
        <title>Improved genome assembly and evidence-based global gene model set for the chordate Ciona intestinalis: new insight into intron and operon populations.</title>
        <authorList>
            <person name="Satou Y."/>
            <person name="Mineta K."/>
            <person name="Ogasawara M."/>
            <person name="Sasakura Y."/>
            <person name="Shoguchi E."/>
            <person name="Ueno K."/>
            <person name="Yamada L."/>
            <person name="Matsumoto J."/>
            <person name="Wasserscheid J."/>
            <person name="Dewar K."/>
            <person name="Wiley G.B."/>
            <person name="Macmil S.L."/>
            <person name="Roe B.A."/>
            <person name="Zeller R.W."/>
            <person name="Hastings K.E."/>
            <person name="Lemaire P."/>
            <person name="Lindquist E."/>
            <person name="Endo T."/>
            <person name="Hotta K."/>
            <person name="Inaba K."/>
        </authorList>
    </citation>
    <scope>NUCLEOTIDE SEQUENCE [LARGE SCALE GENOMIC DNA]</scope>
    <source>
        <strain evidence="2">wild type</strain>
    </source>
</reference>
<dbReference type="SUPFAM" id="SSF82657">
    <property type="entry name" value="BolA-like"/>
    <property type="match status" value="1"/>
</dbReference>
<dbReference type="STRING" id="7719.ENSCINP00000033072"/>
<reference evidence="2" key="4">
    <citation type="submission" date="2025-09" db="UniProtKB">
        <authorList>
            <consortium name="Ensembl"/>
        </authorList>
    </citation>
    <scope>IDENTIFICATION</scope>
</reference>
<dbReference type="GO" id="GO:0051536">
    <property type="term" value="F:iron-sulfur cluster binding"/>
    <property type="evidence" value="ECO:0000318"/>
    <property type="project" value="GO_Central"/>
</dbReference>
<proteinExistence type="inferred from homology"/>
<reference evidence="3" key="1">
    <citation type="journal article" date="2002" name="Science">
        <title>The draft genome of Ciona intestinalis: insights into chordate and vertebrate origins.</title>
        <authorList>
            <person name="Dehal P."/>
            <person name="Satou Y."/>
            <person name="Campbell R.K."/>
            <person name="Chapman J."/>
            <person name="Degnan B."/>
            <person name="De Tomaso A."/>
            <person name="Davidson B."/>
            <person name="Di Gregorio A."/>
            <person name="Gelpke M."/>
            <person name="Goodstein D.M."/>
            <person name="Harafuji N."/>
            <person name="Hastings K.E."/>
            <person name="Ho I."/>
            <person name="Hotta K."/>
            <person name="Huang W."/>
            <person name="Kawashima T."/>
            <person name="Lemaire P."/>
            <person name="Martinez D."/>
            <person name="Meinertzhagen I.A."/>
            <person name="Necula S."/>
            <person name="Nonaka M."/>
            <person name="Putnam N."/>
            <person name="Rash S."/>
            <person name="Saiga H."/>
            <person name="Satake M."/>
            <person name="Terry A."/>
            <person name="Yamada L."/>
            <person name="Wang H.G."/>
            <person name="Awazu S."/>
            <person name="Azumi K."/>
            <person name="Boore J."/>
            <person name="Branno M."/>
            <person name="Chin-Bow S."/>
            <person name="DeSantis R."/>
            <person name="Doyle S."/>
            <person name="Francino P."/>
            <person name="Keys D.N."/>
            <person name="Haga S."/>
            <person name="Hayashi H."/>
            <person name="Hino K."/>
            <person name="Imai K.S."/>
            <person name="Inaba K."/>
            <person name="Kano S."/>
            <person name="Kobayashi K."/>
            <person name="Kobayashi M."/>
            <person name="Lee B.I."/>
            <person name="Makabe K.W."/>
            <person name="Manohar C."/>
            <person name="Matassi G."/>
            <person name="Medina M."/>
            <person name="Mochizuki Y."/>
            <person name="Mount S."/>
            <person name="Morishita T."/>
            <person name="Miura S."/>
            <person name="Nakayama A."/>
            <person name="Nishizaka S."/>
            <person name="Nomoto H."/>
            <person name="Ohta F."/>
            <person name="Oishi K."/>
            <person name="Rigoutsos I."/>
            <person name="Sano M."/>
            <person name="Sasaki A."/>
            <person name="Sasakura Y."/>
            <person name="Shoguchi E."/>
            <person name="Shin-i T."/>
            <person name="Spagnuolo A."/>
            <person name="Stainier D."/>
            <person name="Suzuki M.M."/>
            <person name="Tassy O."/>
            <person name="Takatori N."/>
            <person name="Tokuoka M."/>
            <person name="Yagi K."/>
            <person name="Yoshizaki F."/>
            <person name="Wada S."/>
            <person name="Zhang C."/>
            <person name="Hyatt P.D."/>
            <person name="Larimer F."/>
            <person name="Detter C."/>
            <person name="Doggett N."/>
            <person name="Glavina T."/>
            <person name="Hawkins T."/>
            <person name="Richardson P."/>
            <person name="Lucas S."/>
            <person name="Kohara Y."/>
            <person name="Levine M."/>
            <person name="Satoh N."/>
            <person name="Rokhsar D.S."/>
        </authorList>
    </citation>
    <scope>NUCLEOTIDE SEQUENCE [LARGE SCALE GENOMIC DNA]</scope>
</reference>
<dbReference type="GO" id="GO:0051537">
    <property type="term" value="F:2 iron, 2 sulfur cluster binding"/>
    <property type="evidence" value="ECO:0007669"/>
    <property type="project" value="InterPro"/>
</dbReference>
<dbReference type="InterPro" id="IPR002634">
    <property type="entry name" value="BolA"/>
</dbReference>
<accession>H2XTT8</accession>
<dbReference type="InParanoid" id="H2XTT8"/>
<evidence type="ECO:0000313" key="3">
    <source>
        <dbReference type="Proteomes" id="UP000008144"/>
    </source>
</evidence>
<dbReference type="PANTHER" id="PTHR12735:SF27">
    <property type="entry name" value="BOLA-LIKE PROTEIN 2"/>
    <property type="match status" value="1"/>
</dbReference>
<organism evidence="2 3">
    <name type="scientific">Ciona intestinalis</name>
    <name type="common">Transparent sea squirt</name>
    <name type="synonym">Ascidia intestinalis</name>
    <dbReference type="NCBI Taxonomy" id="7719"/>
    <lineage>
        <taxon>Eukaryota</taxon>
        <taxon>Metazoa</taxon>
        <taxon>Chordata</taxon>
        <taxon>Tunicata</taxon>
        <taxon>Ascidiacea</taxon>
        <taxon>Phlebobranchia</taxon>
        <taxon>Cionidae</taxon>
        <taxon>Ciona</taxon>
    </lineage>
</organism>
<evidence type="ECO:0000313" key="2">
    <source>
        <dbReference type="Ensembl" id="ENSCINP00000033072.1"/>
    </source>
</evidence>
<dbReference type="EMBL" id="EAAA01002714">
    <property type="status" value="NOT_ANNOTATED_CDS"/>
    <property type="molecule type" value="Genomic_DNA"/>
</dbReference>
<name>H2XTT8_CIOIN</name>
<reference evidence="2" key="3">
    <citation type="submission" date="2025-08" db="UniProtKB">
        <authorList>
            <consortium name="Ensembl"/>
        </authorList>
    </citation>
    <scope>IDENTIFICATION</scope>
</reference>
<dbReference type="PANTHER" id="PTHR12735">
    <property type="entry name" value="BOLA-LIKE PROTEIN-RELATED"/>
    <property type="match status" value="1"/>
</dbReference>
<dbReference type="Ensembl" id="ENSCINT00000034207.1">
    <property type="protein sequence ID" value="ENSCINP00000033072.1"/>
    <property type="gene ID" value="ENSCING00000018274.1"/>
</dbReference>
<protein>
    <submittedName>
        <fullName evidence="2">Uncharacterized protein</fullName>
    </submittedName>
</protein>
<dbReference type="Pfam" id="PF01722">
    <property type="entry name" value="BolA"/>
    <property type="match status" value="1"/>
</dbReference>
<dbReference type="InterPro" id="IPR036065">
    <property type="entry name" value="BolA-like_sf"/>
</dbReference>
<dbReference type="Proteomes" id="UP000008144">
    <property type="component" value="Chromosome 8"/>
</dbReference>
<dbReference type="GO" id="GO:0006879">
    <property type="term" value="P:intracellular iron ion homeostasis"/>
    <property type="evidence" value="ECO:0000318"/>
    <property type="project" value="GO_Central"/>
</dbReference>
<sequence>EEKMALTAETLKDKLTKELSAEYVDVKDISPDMCGTSFHAVVVSPQFVGKARLQQQRMVNNALAEEMPSIHAFTQKTYTPEAWKKANST</sequence>
<dbReference type="Gene3D" id="3.10.20.90">
    <property type="entry name" value="Phosphatidylinositol 3-kinase Catalytic Subunit, Chain A, domain 1"/>
    <property type="match status" value="1"/>
</dbReference>
<dbReference type="AlphaFoldDB" id="H2XTT8"/>
<dbReference type="GeneTree" id="ENSGT00510000047760"/>
<dbReference type="GO" id="GO:0051604">
    <property type="term" value="P:protein maturation"/>
    <property type="evidence" value="ECO:0007669"/>
    <property type="project" value="InterPro"/>
</dbReference>
<comment type="similarity">
    <text evidence="1">Belongs to the BolA/IbaG family.</text>
</comment>
<dbReference type="FunCoup" id="H2XTT8">
    <property type="interactions" value="29"/>
</dbReference>
<evidence type="ECO:0000256" key="1">
    <source>
        <dbReference type="RuleBase" id="RU003860"/>
    </source>
</evidence>
<dbReference type="HOGENOM" id="CLU_109462_4_0_1"/>